<accession>A0A1E5W7H3</accession>
<feature type="compositionally biased region" description="Acidic residues" evidence="2">
    <location>
        <begin position="40"/>
        <end position="52"/>
    </location>
</feature>
<comment type="similarity">
    <text evidence="1">Belongs to the NKAP family.</text>
</comment>
<dbReference type="PANTHER" id="PTHR13087:SF0">
    <property type="entry name" value="NFKB ACTIVATING PROTEIN LIKE"/>
    <property type="match status" value="1"/>
</dbReference>
<dbReference type="Pfam" id="PF06047">
    <property type="entry name" value="Nkap_C"/>
    <property type="match status" value="1"/>
</dbReference>
<feature type="compositionally biased region" description="Acidic residues" evidence="2">
    <location>
        <begin position="83"/>
        <end position="92"/>
    </location>
</feature>
<feature type="compositionally biased region" description="Basic residues" evidence="2">
    <location>
        <begin position="57"/>
        <end position="74"/>
    </location>
</feature>
<feature type="compositionally biased region" description="Basic residues" evidence="2">
    <location>
        <begin position="12"/>
        <end position="34"/>
    </location>
</feature>
<evidence type="ECO:0000313" key="5">
    <source>
        <dbReference type="Proteomes" id="UP000095767"/>
    </source>
</evidence>
<dbReference type="InterPro" id="IPR040466">
    <property type="entry name" value="NKAP"/>
</dbReference>
<dbReference type="GO" id="GO:0010468">
    <property type="term" value="P:regulation of gene expression"/>
    <property type="evidence" value="ECO:0007669"/>
    <property type="project" value="TreeGrafter"/>
</dbReference>
<name>A0A1E5W7H3_9POAL</name>
<feature type="compositionally biased region" description="Pro residues" evidence="2">
    <location>
        <begin position="144"/>
        <end position="155"/>
    </location>
</feature>
<organism evidence="4 5">
    <name type="scientific">Dichanthelium oligosanthes</name>
    <dbReference type="NCBI Taxonomy" id="888268"/>
    <lineage>
        <taxon>Eukaryota</taxon>
        <taxon>Viridiplantae</taxon>
        <taxon>Streptophyta</taxon>
        <taxon>Embryophyta</taxon>
        <taxon>Tracheophyta</taxon>
        <taxon>Spermatophyta</taxon>
        <taxon>Magnoliopsida</taxon>
        <taxon>Liliopsida</taxon>
        <taxon>Poales</taxon>
        <taxon>Poaceae</taxon>
        <taxon>PACMAD clade</taxon>
        <taxon>Panicoideae</taxon>
        <taxon>Panicodae</taxon>
        <taxon>Paniceae</taxon>
        <taxon>Dichantheliinae</taxon>
        <taxon>Dichanthelium</taxon>
    </lineage>
</organism>
<dbReference type="OrthoDB" id="681563at2759"/>
<evidence type="ECO:0000259" key="3">
    <source>
        <dbReference type="Pfam" id="PF06047"/>
    </source>
</evidence>
<dbReference type="AlphaFoldDB" id="A0A1E5W7H3"/>
<reference evidence="4 5" key="1">
    <citation type="submission" date="2016-09" db="EMBL/GenBank/DDBJ databases">
        <title>The draft genome of Dichanthelium oligosanthes: A C3 panicoid grass species.</title>
        <authorList>
            <person name="Studer A.J."/>
            <person name="Schnable J.C."/>
            <person name="Brutnell T.P."/>
        </authorList>
    </citation>
    <scope>NUCLEOTIDE SEQUENCE [LARGE SCALE GENOMIC DNA]</scope>
    <source>
        <strain evidence="5">cv. Kellogg 1175</strain>
        <tissue evidence="4">Leaf</tissue>
    </source>
</reference>
<sequence length="249" mass="27770">SSGSESYGRDSRHWRRRKCRGRSRSKGNRRHHRPSRDTETSSDSDGDDDSESEGSRDRRRKKRTKGHKSSKRSSRKLEHVGEDQEGWIEDEEEKRSDSEDLGTPDHATANANRSNVAKEEEAIIRSRETTEARSQPAALGDETPAPPLVIRPMPLPRAEAAQNNYGGALRPGEGDAIAQFFRQGKRVPQHGEVGLSAEEIQPAVRGRRVRDEREQAREDQRGAAPEGEPGVCQRATGFCKIKMTNVGAL</sequence>
<dbReference type="GO" id="GO:0003682">
    <property type="term" value="F:chromatin binding"/>
    <property type="evidence" value="ECO:0007669"/>
    <property type="project" value="InterPro"/>
</dbReference>
<dbReference type="InterPro" id="IPR009269">
    <property type="entry name" value="NKAP_C"/>
</dbReference>
<keyword evidence="5" id="KW-1185">Reference proteome</keyword>
<feature type="compositionally biased region" description="Basic and acidic residues" evidence="2">
    <location>
        <begin position="209"/>
        <end position="221"/>
    </location>
</feature>
<feature type="compositionally biased region" description="Basic and acidic residues" evidence="2">
    <location>
        <begin position="116"/>
        <end position="131"/>
    </location>
</feature>
<feature type="domain" description="NF-kappa-B-activating protein C-terminal" evidence="3">
    <location>
        <begin position="163"/>
        <end position="201"/>
    </location>
</feature>
<feature type="region of interest" description="Disordered" evidence="2">
    <location>
        <begin position="202"/>
        <end position="232"/>
    </location>
</feature>
<feature type="non-terminal residue" evidence="4">
    <location>
        <position position="1"/>
    </location>
</feature>
<evidence type="ECO:0000256" key="1">
    <source>
        <dbReference type="ARBA" id="ARBA00009313"/>
    </source>
</evidence>
<dbReference type="PROSITE" id="PS50096">
    <property type="entry name" value="IQ"/>
    <property type="match status" value="1"/>
</dbReference>
<evidence type="ECO:0000256" key="2">
    <source>
        <dbReference type="SAM" id="MobiDB-lite"/>
    </source>
</evidence>
<proteinExistence type="inferred from homology"/>
<dbReference type="GO" id="GO:0005634">
    <property type="term" value="C:nucleus"/>
    <property type="evidence" value="ECO:0007669"/>
    <property type="project" value="TreeGrafter"/>
</dbReference>
<feature type="region of interest" description="Disordered" evidence="2">
    <location>
        <begin position="1"/>
        <end position="171"/>
    </location>
</feature>
<evidence type="ECO:0000313" key="4">
    <source>
        <dbReference type="EMBL" id="OEL33413.1"/>
    </source>
</evidence>
<dbReference type="PANTHER" id="PTHR13087">
    <property type="entry name" value="NF-KAPPA B ACTIVATING PROTEIN"/>
    <property type="match status" value="1"/>
</dbReference>
<gene>
    <name evidence="4" type="ORF">BAE44_0005568</name>
</gene>
<protein>
    <recommendedName>
        <fullName evidence="3">NF-kappa-B-activating protein C-terminal domain-containing protein</fullName>
    </recommendedName>
</protein>
<dbReference type="EMBL" id="LWDX02018819">
    <property type="protein sequence ID" value="OEL33413.1"/>
    <property type="molecule type" value="Genomic_DNA"/>
</dbReference>
<dbReference type="STRING" id="888268.A0A1E5W7H3"/>
<dbReference type="Proteomes" id="UP000095767">
    <property type="component" value="Unassembled WGS sequence"/>
</dbReference>
<comment type="caution">
    <text evidence="4">The sequence shown here is derived from an EMBL/GenBank/DDBJ whole genome shotgun (WGS) entry which is preliminary data.</text>
</comment>